<dbReference type="SMART" id="SM00451">
    <property type="entry name" value="ZnF_U1"/>
    <property type="match status" value="1"/>
</dbReference>
<feature type="domain" description="C2H2-type" evidence="3">
    <location>
        <begin position="211"/>
        <end position="234"/>
    </location>
</feature>
<dbReference type="Proteomes" id="UP001370758">
    <property type="component" value="Unassembled WGS sequence"/>
</dbReference>
<evidence type="ECO:0000256" key="2">
    <source>
        <dbReference type="SAM" id="MobiDB-lite"/>
    </source>
</evidence>
<dbReference type="Gene3D" id="3.30.160.60">
    <property type="entry name" value="Classic Zinc Finger"/>
    <property type="match status" value="1"/>
</dbReference>
<protein>
    <recommendedName>
        <fullName evidence="3">C2H2-type domain-containing protein</fullName>
    </recommendedName>
</protein>
<dbReference type="SMART" id="SM00355">
    <property type="entry name" value="ZnF_C2H2"/>
    <property type="match status" value="2"/>
</dbReference>
<feature type="region of interest" description="Disordered" evidence="2">
    <location>
        <begin position="159"/>
        <end position="208"/>
    </location>
</feature>
<feature type="compositionally biased region" description="Basic and acidic residues" evidence="2">
    <location>
        <begin position="50"/>
        <end position="61"/>
    </location>
</feature>
<dbReference type="SUPFAM" id="SSF57667">
    <property type="entry name" value="beta-beta-alpha zinc fingers"/>
    <property type="match status" value="1"/>
</dbReference>
<keyword evidence="1" id="KW-0863">Zinc-finger</keyword>
<gene>
    <name evidence="4" type="ORF">TWF481_010784</name>
</gene>
<feature type="compositionally biased region" description="Polar residues" evidence="2">
    <location>
        <begin position="165"/>
        <end position="187"/>
    </location>
</feature>
<keyword evidence="1" id="KW-0479">Metal-binding</keyword>
<accession>A0AAV9W1W5</accession>
<keyword evidence="5" id="KW-1185">Reference proteome</keyword>
<feature type="compositionally biased region" description="Basic residues" evidence="2">
    <location>
        <begin position="197"/>
        <end position="208"/>
    </location>
</feature>
<dbReference type="Pfam" id="PF12874">
    <property type="entry name" value="zf-met"/>
    <property type="match status" value="1"/>
</dbReference>
<dbReference type="GO" id="GO:0003676">
    <property type="term" value="F:nucleic acid binding"/>
    <property type="evidence" value="ECO:0007669"/>
    <property type="project" value="InterPro"/>
</dbReference>
<dbReference type="InterPro" id="IPR036236">
    <property type="entry name" value="Znf_C2H2_sf"/>
</dbReference>
<feature type="region of interest" description="Disordered" evidence="2">
    <location>
        <begin position="102"/>
        <end position="145"/>
    </location>
</feature>
<feature type="domain" description="C2H2-type" evidence="3">
    <location>
        <begin position="241"/>
        <end position="263"/>
    </location>
</feature>
<name>A0AAV9W1W5_9PEZI</name>
<dbReference type="InterPro" id="IPR013087">
    <property type="entry name" value="Znf_C2H2_type"/>
</dbReference>
<comment type="caution">
    <text evidence="4">The sequence shown here is derived from an EMBL/GenBank/DDBJ whole genome shotgun (WGS) entry which is preliminary data.</text>
</comment>
<feature type="region of interest" description="Disordered" evidence="2">
    <location>
        <begin position="16"/>
        <end position="80"/>
    </location>
</feature>
<dbReference type="InterPro" id="IPR003604">
    <property type="entry name" value="Matrin/U1-like-C_Znf_C2H2"/>
</dbReference>
<keyword evidence="1" id="KW-0862">Zinc</keyword>
<feature type="compositionally biased region" description="Basic and acidic residues" evidence="2">
    <location>
        <begin position="20"/>
        <end position="41"/>
    </location>
</feature>
<evidence type="ECO:0000256" key="1">
    <source>
        <dbReference type="ARBA" id="ARBA00022771"/>
    </source>
</evidence>
<dbReference type="GO" id="GO:0008270">
    <property type="term" value="F:zinc ion binding"/>
    <property type="evidence" value="ECO:0007669"/>
    <property type="project" value="UniProtKB-KW"/>
</dbReference>
<evidence type="ECO:0000259" key="3">
    <source>
        <dbReference type="PROSITE" id="PS00028"/>
    </source>
</evidence>
<dbReference type="EMBL" id="JAVHJL010000007">
    <property type="protein sequence ID" value="KAK6500440.1"/>
    <property type="molecule type" value="Genomic_DNA"/>
</dbReference>
<dbReference type="PROSITE" id="PS00028">
    <property type="entry name" value="ZINC_FINGER_C2H2_1"/>
    <property type="match status" value="2"/>
</dbReference>
<evidence type="ECO:0000313" key="5">
    <source>
        <dbReference type="Proteomes" id="UP001370758"/>
    </source>
</evidence>
<reference evidence="4 5" key="1">
    <citation type="submission" date="2023-08" db="EMBL/GenBank/DDBJ databases">
        <authorList>
            <person name="Palmer J.M."/>
        </authorList>
    </citation>
    <scope>NUCLEOTIDE SEQUENCE [LARGE SCALE GENOMIC DNA]</scope>
    <source>
        <strain evidence="4 5">TWF481</strain>
    </source>
</reference>
<sequence length="276" mass="31133">MTVGITIALLLNDPPESDELDLRLSRSRDDSTVTNLNDHKPRAQSPSSFELDKSPRVKREETESEFSLADNKTWPAPPGGSSIKFVFQVPVVSPRLHERTIKEESLEPLGRGEYPTDFGSQTPEINPEGCVKPDPDIGIEGPDPVTIKREDHHIKEEIEEEKENLSTVSEPASPHSSCSHTPASATPSPFLPSPAKTPKRRTHHRRKSWPCQVRQCQGVFTNKRLYERHLSKEHRFKSTLCPVCGKTLGRKDYMADHIRSKRHKKALDEQKGLEKA</sequence>
<dbReference type="AlphaFoldDB" id="A0AAV9W1W5"/>
<evidence type="ECO:0000313" key="4">
    <source>
        <dbReference type="EMBL" id="KAK6500440.1"/>
    </source>
</evidence>
<proteinExistence type="predicted"/>
<organism evidence="4 5">
    <name type="scientific">Arthrobotrys musiformis</name>
    <dbReference type="NCBI Taxonomy" id="47236"/>
    <lineage>
        <taxon>Eukaryota</taxon>
        <taxon>Fungi</taxon>
        <taxon>Dikarya</taxon>
        <taxon>Ascomycota</taxon>
        <taxon>Pezizomycotina</taxon>
        <taxon>Orbiliomycetes</taxon>
        <taxon>Orbiliales</taxon>
        <taxon>Orbiliaceae</taxon>
        <taxon>Arthrobotrys</taxon>
    </lineage>
</organism>